<feature type="domain" description="Tripartite ATP-independent periplasmic transporters DctQ component" evidence="11">
    <location>
        <begin position="50"/>
        <end position="178"/>
    </location>
</feature>
<dbReference type="PANTHER" id="PTHR35011:SF2">
    <property type="entry name" value="2,3-DIKETO-L-GULONATE TRAP TRANSPORTER SMALL PERMEASE PROTEIN YIAM"/>
    <property type="match status" value="1"/>
</dbReference>
<dbReference type="RefSeq" id="WP_188551528.1">
    <property type="nucleotide sequence ID" value="NZ_BMFY01000014.1"/>
</dbReference>
<protein>
    <recommendedName>
        <fullName evidence="11">Tripartite ATP-independent periplasmic transporters DctQ component domain-containing protein</fullName>
    </recommendedName>
</protein>
<feature type="transmembrane region" description="Helical" evidence="10">
    <location>
        <begin position="153"/>
        <end position="177"/>
    </location>
</feature>
<keyword evidence="4" id="KW-0997">Cell inner membrane</keyword>
<organism evidence="12 13">
    <name type="scientific">Sediminivirga luteola</name>
    <dbReference type="NCBI Taxonomy" id="1774748"/>
    <lineage>
        <taxon>Bacteria</taxon>
        <taxon>Bacillati</taxon>
        <taxon>Actinomycetota</taxon>
        <taxon>Actinomycetes</taxon>
        <taxon>Micrococcales</taxon>
        <taxon>Brevibacteriaceae</taxon>
        <taxon>Sediminivirga</taxon>
    </lineage>
</organism>
<evidence type="ECO:0000256" key="9">
    <source>
        <dbReference type="SAM" id="MobiDB-lite"/>
    </source>
</evidence>
<evidence type="ECO:0000256" key="3">
    <source>
        <dbReference type="ARBA" id="ARBA00022475"/>
    </source>
</evidence>
<keyword evidence="5 10" id="KW-0812">Transmembrane</keyword>
<evidence type="ECO:0000256" key="10">
    <source>
        <dbReference type="SAM" id="Phobius"/>
    </source>
</evidence>
<feature type="transmembrane region" description="Helical" evidence="10">
    <location>
        <begin position="33"/>
        <end position="53"/>
    </location>
</feature>
<evidence type="ECO:0000256" key="2">
    <source>
        <dbReference type="ARBA" id="ARBA00022448"/>
    </source>
</evidence>
<reference evidence="12" key="2">
    <citation type="submission" date="2020-09" db="EMBL/GenBank/DDBJ databases">
        <authorList>
            <person name="Sun Q."/>
            <person name="Zhou Y."/>
        </authorList>
    </citation>
    <scope>NUCLEOTIDE SEQUENCE</scope>
    <source>
        <strain evidence="12">CGMCC 1.12785</strain>
    </source>
</reference>
<dbReference type="AlphaFoldDB" id="A0A8J2XM56"/>
<proteinExistence type="inferred from homology"/>
<dbReference type="GO" id="GO:0022857">
    <property type="term" value="F:transmembrane transporter activity"/>
    <property type="evidence" value="ECO:0007669"/>
    <property type="project" value="TreeGrafter"/>
</dbReference>
<evidence type="ECO:0000256" key="5">
    <source>
        <dbReference type="ARBA" id="ARBA00022692"/>
    </source>
</evidence>
<sequence>MSTSQGEHDGSGAVRPGPGDPHYPESRSRAYRLLVWTEHGAAILLLCTLFALIITQVFSRYVLGSPLSWTEELARFVFIWFTFTAAAFVAARRRHITVLLYGGGRTGRVVAGIEAAATAVVIVVSVAMTAGGIALMQGSARLISPGTGISLSVVYAAISAGFALTALHSAVNLWLTLRHPGQFAGRQDIEKAGV</sequence>
<comment type="subcellular location">
    <subcellularLocation>
        <location evidence="1">Cell inner membrane</location>
        <topology evidence="1">Multi-pass membrane protein</topology>
    </subcellularLocation>
</comment>
<feature type="transmembrane region" description="Helical" evidence="10">
    <location>
        <begin position="73"/>
        <end position="91"/>
    </location>
</feature>
<keyword evidence="13" id="KW-1185">Reference proteome</keyword>
<evidence type="ECO:0000259" key="11">
    <source>
        <dbReference type="Pfam" id="PF04290"/>
    </source>
</evidence>
<evidence type="ECO:0000256" key="7">
    <source>
        <dbReference type="ARBA" id="ARBA00023136"/>
    </source>
</evidence>
<dbReference type="GO" id="GO:0005886">
    <property type="term" value="C:plasma membrane"/>
    <property type="evidence" value="ECO:0007669"/>
    <property type="project" value="UniProtKB-SubCell"/>
</dbReference>
<feature type="compositionally biased region" description="Basic and acidic residues" evidence="9">
    <location>
        <begin position="1"/>
        <end position="10"/>
    </location>
</feature>
<keyword evidence="2" id="KW-0813">Transport</keyword>
<keyword evidence="6 10" id="KW-1133">Transmembrane helix</keyword>
<feature type="region of interest" description="Disordered" evidence="9">
    <location>
        <begin position="1"/>
        <end position="23"/>
    </location>
</feature>
<evidence type="ECO:0000256" key="6">
    <source>
        <dbReference type="ARBA" id="ARBA00022989"/>
    </source>
</evidence>
<dbReference type="InterPro" id="IPR007387">
    <property type="entry name" value="TRAP_DctQ"/>
</dbReference>
<dbReference type="PANTHER" id="PTHR35011">
    <property type="entry name" value="2,3-DIKETO-L-GULONATE TRAP TRANSPORTER SMALL PERMEASE PROTEIN YIAM"/>
    <property type="match status" value="1"/>
</dbReference>
<dbReference type="GO" id="GO:0015740">
    <property type="term" value="P:C4-dicarboxylate transport"/>
    <property type="evidence" value="ECO:0007669"/>
    <property type="project" value="TreeGrafter"/>
</dbReference>
<evidence type="ECO:0000313" key="12">
    <source>
        <dbReference type="EMBL" id="GGA23418.1"/>
    </source>
</evidence>
<dbReference type="InterPro" id="IPR055348">
    <property type="entry name" value="DctQ"/>
</dbReference>
<accession>A0A8J2XM56</accession>
<comment type="caution">
    <text evidence="12">The sequence shown here is derived from an EMBL/GenBank/DDBJ whole genome shotgun (WGS) entry which is preliminary data.</text>
</comment>
<evidence type="ECO:0000313" key="13">
    <source>
        <dbReference type="Proteomes" id="UP000616114"/>
    </source>
</evidence>
<dbReference type="Proteomes" id="UP000616114">
    <property type="component" value="Unassembled WGS sequence"/>
</dbReference>
<evidence type="ECO:0000256" key="1">
    <source>
        <dbReference type="ARBA" id="ARBA00004429"/>
    </source>
</evidence>
<evidence type="ECO:0000256" key="4">
    <source>
        <dbReference type="ARBA" id="ARBA00022519"/>
    </source>
</evidence>
<keyword evidence="3" id="KW-1003">Cell membrane</keyword>
<dbReference type="EMBL" id="BMFY01000014">
    <property type="protein sequence ID" value="GGA23418.1"/>
    <property type="molecule type" value="Genomic_DNA"/>
</dbReference>
<keyword evidence="7 10" id="KW-0472">Membrane</keyword>
<evidence type="ECO:0000256" key="8">
    <source>
        <dbReference type="ARBA" id="ARBA00038436"/>
    </source>
</evidence>
<reference evidence="12" key="1">
    <citation type="journal article" date="2014" name="Int. J. Syst. Evol. Microbiol.">
        <title>Complete genome sequence of Corynebacterium casei LMG S-19264T (=DSM 44701T), isolated from a smear-ripened cheese.</title>
        <authorList>
            <consortium name="US DOE Joint Genome Institute (JGI-PGF)"/>
            <person name="Walter F."/>
            <person name="Albersmeier A."/>
            <person name="Kalinowski J."/>
            <person name="Ruckert C."/>
        </authorList>
    </citation>
    <scope>NUCLEOTIDE SEQUENCE</scope>
    <source>
        <strain evidence="12">CGMCC 1.12785</strain>
    </source>
</reference>
<dbReference type="Pfam" id="PF04290">
    <property type="entry name" value="DctQ"/>
    <property type="match status" value="1"/>
</dbReference>
<gene>
    <name evidence="12" type="ORF">GCM10011333_28050</name>
</gene>
<comment type="similarity">
    <text evidence="8">Belongs to the TRAP transporter small permease family.</text>
</comment>
<feature type="transmembrane region" description="Helical" evidence="10">
    <location>
        <begin position="112"/>
        <end position="133"/>
    </location>
</feature>
<name>A0A8J2XM56_9MICO</name>